<proteinExistence type="inferred from homology"/>
<dbReference type="SUPFAM" id="SSF48452">
    <property type="entry name" value="TPR-like"/>
    <property type="match status" value="1"/>
</dbReference>
<dbReference type="RefSeq" id="WP_395437088.1">
    <property type="nucleotide sequence ID" value="NZ_JBAWKC010000001.1"/>
</dbReference>
<dbReference type="Pfam" id="PF07980">
    <property type="entry name" value="SusD_RagB"/>
    <property type="match status" value="1"/>
</dbReference>
<dbReference type="Proteomes" id="UP001610104">
    <property type="component" value="Unassembled WGS sequence"/>
</dbReference>
<comment type="similarity">
    <text evidence="2">Belongs to the SusD family.</text>
</comment>
<sequence length="533" mass="59489">MLNNFKKVVFLFCCVSFIVSCTSEIDDLKPINQETSVSVFDNPDSYKSFLAKIYAGISISGQQGPAGNPDLAGLDEGFSNYLRLYWKLQELTTDEAVIGWNDGTIKDLHYQNWTPGNEFIRTMYDRILYQIGLVNEFLRQTSDDNLNERGVDASLREDIQTFRAEARFMRALSYYHALDFYRNIPFTTEADPIGAFLPKQTNAQDLFTYIESELIAIDSELVPAGLNEYGRADQAAGWMLLSKLYLNAEVYLGTGNGRYADARIQAEKVINSNVFSLEPNYEYLFLADNDLSNEIIFPILFDGLYTQAYGGMTFLVHAPVGGSMSPSDFGVSGGWAGVRTTSAFVQKFPGMENSADGRELFYAAGQTLEIENISKFTDGYAIAKYKNVDRSGSAGSDPSGEFPDTDFPLFRLAEAYLIYAEASLPSRGGGGDANTARDYINLLRVRAYGDTSGNISTSDLTEDFILDERARELYWECHRRTDLVRFGKFTTNSIWPWKGNVPGGTTTEAFRNIFPIPTSDLSANPNLKQNPGY</sequence>
<keyword evidence="5" id="KW-0998">Cell outer membrane</keyword>
<evidence type="ECO:0000256" key="1">
    <source>
        <dbReference type="ARBA" id="ARBA00004442"/>
    </source>
</evidence>
<dbReference type="InterPro" id="IPR011990">
    <property type="entry name" value="TPR-like_helical_dom_sf"/>
</dbReference>
<gene>
    <name evidence="7" type="ORF">V8G56_03585</name>
</gene>
<reference evidence="7 8" key="1">
    <citation type="submission" date="2024-02" db="EMBL/GenBank/DDBJ databases">
        <title>A Gaetbulibacter species isolated from tidal flats and genomic insights of their niches.</title>
        <authorList>
            <person name="Ye Y."/>
        </authorList>
    </citation>
    <scope>NUCLEOTIDE SEQUENCE [LARGE SCALE GENOMIC DNA]</scope>
    <source>
        <strain evidence="7 8">KEM-8</strain>
    </source>
</reference>
<dbReference type="Gene3D" id="1.25.40.390">
    <property type="match status" value="1"/>
</dbReference>
<dbReference type="PROSITE" id="PS51257">
    <property type="entry name" value="PROKAR_LIPOPROTEIN"/>
    <property type="match status" value="1"/>
</dbReference>
<evidence type="ECO:0000256" key="3">
    <source>
        <dbReference type="ARBA" id="ARBA00022729"/>
    </source>
</evidence>
<comment type="subcellular location">
    <subcellularLocation>
        <location evidence="1">Cell outer membrane</location>
    </subcellularLocation>
</comment>
<keyword evidence="4" id="KW-0472">Membrane</keyword>
<feature type="domain" description="RagB/SusD" evidence="6">
    <location>
        <begin position="355"/>
        <end position="533"/>
    </location>
</feature>
<evidence type="ECO:0000313" key="8">
    <source>
        <dbReference type="Proteomes" id="UP001610104"/>
    </source>
</evidence>
<accession>A0ABW7MPZ6</accession>
<evidence type="ECO:0000259" key="6">
    <source>
        <dbReference type="Pfam" id="PF07980"/>
    </source>
</evidence>
<protein>
    <submittedName>
        <fullName evidence="7">RagB/SusD family nutrient uptake outer membrane protein</fullName>
    </submittedName>
</protein>
<keyword evidence="8" id="KW-1185">Reference proteome</keyword>
<evidence type="ECO:0000256" key="5">
    <source>
        <dbReference type="ARBA" id="ARBA00023237"/>
    </source>
</evidence>
<dbReference type="CDD" id="cd08977">
    <property type="entry name" value="SusD"/>
    <property type="match status" value="1"/>
</dbReference>
<dbReference type="InterPro" id="IPR012944">
    <property type="entry name" value="SusD_RagB_dom"/>
</dbReference>
<dbReference type="EMBL" id="JBAWKC010000001">
    <property type="protein sequence ID" value="MFH6767807.1"/>
    <property type="molecule type" value="Genomic_DNA"/>
</dbReference>
<keyword evidence="3" id="KW-0732">Signal</keyword>
<organism evidence="7 8">
    <name type="scientific">Gaetbulibacter aquiaggeris</name>
    <dbReference type="NCBI Taxonomy" id="1735373"/>
    <lineage>
        <taxon>Bacteria</taxon>
        <taxon>Pseudomonadati</taxon>
        <taxon>Bacteroidota</taxon>
        <taxon>Flavobacteriia</taxon>
        <taxon>Flavobacteriales</taxon>
        <taxon>Flavobacteriaceae</taxon>
        <taxon>Gaetbulibacter</taxon>
    </lineage>
</organism>
<dbReference type="Gene3D" id="1.10.3780.10">
    <property type="entry name" value="SusD-like"/>
    <property type="match status" value="1"/>
</dbReference>
<evidence type="ECO:0000313" key="7">
    <source>
        <dbReference type="EMBL" id="MFH6767807.1"/>
    </source>
</evidence>
<dbReference type="Gene3D" id="1.25.40.10">
    <property type="entry name" value="Tetratricopeptide repeat domain"/>
    <property type="match status" value="1"/>
</dbReference>
<name>A0ABW7MPZ6_9FLAO</name>
<evidence type="ECO:0000256" key="2">
    <source>
        <dbReference type="ARBA" id="ARBA00006275"/>
    </source>
</evidence>
<comment type="caution">
    <text evidence="7">The sequence shown here is derived from an EMBL/GenBank/DDBJ whole genome shotgun (WGS) entry which is preliminary data.</text>
</comment>
<evidence type="ECO:0000256" key="4">
    <source>
        <dbReference type="ARBA" id="ARBA00023136"/>
    </source>
</evidence>